<evidence type="ECO:0000256" key="2">
    <source>
        <dbReference type="ARBA" id="ARBA00010651"/>
    </source>
</evidence>
<evidence type="ECO:0000256" key="6">
    <source>
        <dbReference type="ARBA" id="ARBA00022714"/>
    </source>
</evidence>
<evidence type="ECO:0000256" key="13">
    <source>
        <dbReference type="ARBA" id="ARBA00023136"/>
    </source>
</evidence>
<dbReference type="OrthoDB" id="1637982at2759"/>
<keyword evidence="4" id="KW-0813">Transport</keyword>
<evidence type="ECO:0000256" key="7">
    <source>
        <dbReference type="ARBA" id="ARBA00022723"/>
    </source>
</evidence>
<comment type="caution">
    <text evidence="20">The sequence shown here is derived from an EMBL/GenBank/DDBJ whole genome shotgun (WGS) entry which is preliminary data.</text>
</comment>
<sequence length="224" mass="24767">MSAFVTLPAATSHSLLGLKKKNSLFSYNNRNFKRDSRSWNFLQMSSSASSVDDVPDMGKRMFLNYVLLGGASLPILTMLGSYAYFFYPASRGGAGSGTIARDVLGREIKKKEFLETRKPGTHELAQGPKGDPYYLIVDEEGQLASYGLNAVCTHLGCVVPWNAGQNKFICPCHGSQYDRTGKVVRGPAPLSLALAHVDEDDDGNILFKDWKETDFRTGTNPWWK</sequence>
<organism evidence="20 21">
    <name type="scientific">Galdieria partita</name>
    <dbReference type="NCBI Taxonomy" id="83374"/>
    <lineage>
        <taxon>Eukaryota</taxon>
        <taxon>Rhodophyta</taxon>
        <taxon>Bangiophyceae</taxon>
        <taxon>Galdieriales</taxon>
        <taxon>Galdieriaceae</taxon>
        <taxon>Galdieria</taxon>
    </lineage>
</organism>
<dbReference type="EC" id="7.1.1.6" evidence="3"/>
<dbReference type="GO" id="GO:0046872">
    <property type="term" value="F:metal ion binding"/>
    <property type="evidence" value="ECO:0007669"/>
    <property type="project" value="UniProtKB-KW"/>
</dbReference>
<dbReference type="SUPFAM" id="SSF50022">
    <property type="entry name" value="ISP domain"/>
    <property type="match status" value="1"/>
</dbReference>
<name>A0A9C7Q1F3_9RHOD</name>
<dbReference type="AlphaFoldDB" id="A0A9C7Q1F3"/>
<keyword evidence="6" id="KW-0001">2Fe-2S</keyword>
<evidence type="ECO:0000256" key="14">
    <source>
        <dbReference type="ARBA" id="ARBA00023157"/>
    </source>
</evidence>
<evidence type="ECO:0000256" key="9">
    <source>
        <dbReference type="ARBA" id="ARBA00022982"/>
    </source>
</evidence>
<reference evidence="20" key="1">
    <citation type="journal article" date="2022" name="Proc. Natl. Acad. Sci. U.S.A.">
        <title>Life cycle and functional genomics of the unicellular red alga Galdieria for elucidating algal and plant evolution and industrial use.</title>
        <authorList>
            <person name="Hirooka S."/>
            <person name="Itabashi T."/>
            <person name="Ichinose T.M."/>
            <person name="Onuma R."/>
            <person name="Fujiwara T."/>
            <person name="Yamashita S."/>
            <person name="Jong L.W."/>
            <person name="Tomita R."/>
            <person name="Iwane A.H."/>
            <person name="Miyagishima S.Y."/>
        </authorList>
    </citation>
    <scope>NUCLEOTIDE SEQUENCE</scope>
    <source>
        <strain evidence="20">NBRC 102759</strain>
    </source>
</reference>
<keyword evidence="14" id="KW-1015">Disulfide bond</keyword>
<keyword evidence="21" id="KW-1185">Reference proteome</keyword>
<dbReference type="InterPro" id="IPR036922">
    <property type="entry name" value="Rieske_2Fe-2S_sf"/>
</dbReference>
<evidence type="ECO:0000313" key="20">
    <source>
        <dbReference type="EMBL" id="GJQ14718.1"/>
    </source>
</evidence>
<comment type="cofactor">
    <cofactor evidence="15">
        <name>[2Fe-2S] cluster</name>
        <dbReference type="ChEBI" id="CHEBI:190135"/>
    </cofactor>
</comment>
<keyword evidence="10 18" id="KW-1133">Transmembrane helix</keyword>
<dbReference type="PROSITE" id="PS51296">
    <property type="entry name" value="RIESKE"/>
    <property type="match status" value="1"/>
</dbReference>
<evidence type="ECO:0000256" key="16">
    <source>
        <dbReference type="ARBA" id="ARBA00047828"/>
    </source>
</evidence>
<evidence type="ECO:0000256" key="5">
    <source>
        <dbReference type="ARBA" id="ARBA00022692"/>
    </source>
</evidence>
<feature type="domain" description="Rieske" evidence="19">
    <location>
        <begin position="110"/>
        <end position="206"/>
    </location>
</feature>
<comment type="catalytic activity">
    <reaction evidence="16">
        <text>2 oxidized [plastocyanin] + a plastoquinol + 2 H(+)(in) = 2 reduced [plastocyanin] + a plastoquinone + 4 H(+)(out)</text>
        <dbReference type="Rhea" id="RHEA:22148"/>
        <dbReference type="Rhea" id="RHEA-COMP:9561"/>
        <dbReference type="Rhea" id="RHEA-COMP:9562"/>
        <dbReference type="Rhea" id="RHEA-COMP:10039"/>
        <dbReference type="Rhea" id="RHEA-COMP:10040"/>
        <dbReference type="ChEBI" id="CHEBI:15378"/>
        <dbReference type="ChEBI" id="CHEBI:17757"/>
        <dbReference type="ChEBI" id="CHEBI:29036"/>
        <dbReference type="ChEBI" id="CHEBI:49552"/>
        <dbReference type="ChEBI" id="CHEBI:62192"/>
        <dbReference type="EC" id="7.1.1.6"/>
    </reaction>
</comment>
<evidence type="ECO:0000256" key="12">
    <source>
        <dbReference type="ARBA" id="ARBA00023014"/>
    </source>
</evidence>
<gene>
    <name evidence="20" type="ORF">GpartN1_g6509.t1</name>
</gene>
<dbReference type="FunFam" id="2.102.10.10:FF:000007">
    <property type="entry name" value="Cytochrome b6-f complex iron-sulfur subunit"/>
    <property type="match status" value="1"/>
</dbReference>
<dbReference type="Pfam" id="PF00355">
    <property type="entry name" value="Rieske"/>
    <property type="match status" value="1"/>
</dbReference>
<reference evidence="20" key="2">
    <citation type="submission" date="2022-01" db="EMBL/GenBank/DDBJ databases">
        <authorList>
            <person name="Hirooka S."/>
            <person name="Miyagishima S.Y."/>
        </authorList>
    </citation>
    <scope>NUCLEOTIDE SEQUENCE</scope>
    <source>
        <strain evidence="20">NBRC 102759</strain>
    </source>
</reference>
<dbReference type="InterPro" id="IPR014349">
    <property type="entry name" value="Rieske_Fe-S_prot"/>
</dbReference>
<dbReference type="GO" id="GO:0009496">
    <property type="term" value="F:plastoquinol--plastocyanin reductase activity"/>
    <property type="evidence" value="ECO:0007669"/>
    <property type="project" value="UniProtKB-EC"/>
</dbReference>
<evidence type="ECO:0000256" key="15">
    <source>
        <dbReference type="ARBA" id="ARBA00034078"/>
    </source>
</evidence>
<dbReference type="Gene3D" id="2.102.10.10">
    <property type="entry name" value="Rieske [2Fe-2S] iron-sulphur domain"/>
    <property type="match status" value="1"/>
</dbReference>
<protein>
    <recommendedName>
        <fullName evidence="3">plastoquinol--plastocyanin reductase</fullName>
        <ecNumber evidence="3">7.1.1.6</ecNumber>
    </recommendedName>
</protein>
<dbReference type="Proteomes" id="UP001061958">
    <property type="component" value="Unassembled WGS sequence"/>
</dbReference>
<dbReference type="EMBL" id="BQMJ01000058">
    <property type="protein sequence ID" value="GJQ14718.1"/>
    <property type="molecule type" value="Genomic_DNA"/>
</dbReference>
<keyword evidence="11" id="KW-0408">Iron</keyword>
<evidence type="ECO:0000256" key="17">
    <source>
        <dbReference type="ARBA" id="ARBA00060385"/>
    </source>
</evidence>
<evidence type="ECO:0000256" key="10">
    <source>
        <dbReference type="ARBA" id="ARBA00022989"/>
    </source>
</evidence>
<comment type="subcellular location">
    <subcellularLocation>
        <location evidence="1">Membrane</location>
        <topology evidence="1">Single-pass membrane protein</topology>
    </subcellularLocation>
    <subcellularLocation>
        <location evidence="17">Thylakoid</location>
    </subcellularLocation>
</comment>
<dbReference type="GO" id="GO:0051537">
    <property type="term" value="F:2 iron, 2 sulfur cluster binding"/>
    <property type="evidence" value="ECO:0007669"/>
    <property type="project" value="UniProtKB-KW"/>
</dbReference>
<dbReference type="InterPro" id="IPR005805">
    <property type="entry name" value="Rieske_Fe-S_prot_C"/>
</dbReference>
<dbReference type="Gene3D" id="1.20.5.700">
    <property type="entry name" value="Single helix bin"/>
    <property type="match status" value="1"/>
</dbReference>
<evidence type="ECO:0000313" key="21">
    <source>
        <dbReference type="Proteomes" id="UP001061958"/>
    </source>
</evidence>
<evidence type="ECO:0000256" key="4">
    <source>
        <dbReference type="ARBA" id="ARBA00022448"/>
    </source>
</evidence>
<keyword evidence="12" id="KW-0411">Iron-sulfur</keyword>
<evidence type="ECO:0000256" key="11">
    <source>
        <dbReference type="ARBA" id="ARBA00023004"/>
    </source>
</evidence>
<evidence type="ECO:0000256" key="18">
    <source>
        <dbReference type="SAM" id="Phobius"/>
    </source>
</evidence>
<comment type="similarity">
    <text evidence="2">Belongs to the Rieske iron-sulfur protein family.</text>
</comment>
<accession>A0A9C7Q1F3</accession>
<keyword evidence="13 18" id="KW-0472">Membrane</keyword>
<dbReference type="NCBIfam" id="NF010001">
    <property type="entry name" value="PRK13474.1"/>
    <property type="match status" value="1"/>
</dbReference>
<evidence type="ECO:0000259" key="19">
    <source>
        <dbReference type="PROSITE" id="PS51296"/>
    </source>
</evidence>
<dbReference type="GO" id="GO:0016020">
    <property type="term" value="C:membrane"/>
    <property type="evidence" value="ECO:0007669"/>
    <property type="project" value="UniProtKB-SubCell"/>
</dbReference>
<dbReference type="PRINTS" id="PR00162">
    <property type="entry name" value="RIESKE"/>
</dbReference>
<dbReference type="InterPro" id="IPR057415">
    <property type="entry name" value="TM_PetC"/>
</dbReference>
<feature type="transmembrane region" description="Helical" evidence="18">
    <location>
        <begin position="62"/>
        <end position="87"/>
    </location>
</feature>
<keyword evidence="9" id="KW-0249">Electron transport</keyword>
<dbReference type="InterPro" id="IPR017941">
    <property type="entry name" value="Rieske_2Fe-2S"/>
</dbReference>
<dbReference type="Pfam" id="PF25471">
    <property type="entry name" value="TM_PetC"/>
    <property type="match status" value="1"/>
</dbReference>
<evidence type="ECO:0000256" key="3">
    <source>
        <dbReference type="ARBA" id="ARBA00012952"/>
    </source>
</evidence>
<evidence type="ECO:0000256" key="8">
    <source>
        <dbReference type="ARBA" id="ARBA00022967"/>
    </source>
</evidence>
<keyword evidence="8" id="KW-1278">Translocase</keyword>
<proteinExistence type="inferred from homology"/>
<evidence type="ECO:0000256" key="1">
    <source>
        <dbReference type="ARBA" id="ARBA00004167"/>
    </source>
</evidence>
<dbReference type="CDD" id="cd03471">
    <property type="entry name" value="Rieske_cytochrome_b6f"/>
    <property type="match status" value="1"/>
</dbReference>
<dbReference type="GO" id="GO:0009579">
    <property type="term" value="C:thylakoid"/>
    <property type="evidence" value="ECO:0007669"/>
    <property type="project" value="UniProtKB-SubCell"/>
</dbReference>
<keyword evidence="7" id="KW-0479">Metal-binding</keyword>
<keyword evidence="5 18" id="KW-0812">Transmembrane</keyword>
<dbReference type="PANTHER" id="PTHR10134">
    <property type="entry name" value="CYTOCHROME B-C1 COMPLEX SUBUNIT RIESKE, MITOCHONDRIAL"/>
    <property type="match status" value="1"/>
</dbReference>